<accession>A0ACB8U6I5</accession>
<keyword evidence="2" id="KW-1185">Reference proteome</keyword>
<proteinExistence type="predicted"/>
<evidence type="ECO:0000313" key="2">
    <source>
        <dbReference type="Proteomes" id="UP001055072"/>
    </source>
</evidence>
<evidence type="ECO:0000313" key="1">
    <source>
        <dbReference type="EMBL" id="KAI0089825.1"/>
    </source>
</evidence>
<protein>
    <submittedName>
        <fullName evidence="1">Alcohol oxidase-like protein</fullName>
    </submittedName>
</protein>
<sequence>MSAQPEFDVIFAGGGTSACLIAGRLADADPNLKILIVEAGPHTENDLAHTQPARYLNHISPTTTTATFMVANPEVELAGRQTIVPVGSCLGGSSSMNFMMYTRAVASDFDEWEEQYKNPGWGSKDIIPLLKKTENYQVAPGKDSVHGYNGRLKVSYAGVFTNIGKDFLAVGEKYDPSRGISDDPNDLFNVNVHGRWQKWISEDGKRSDVVHHFIYDKKRDNITIVVGHLIKRVIFEGKRAVGVEYVQNPRFHPTASSSEVTTARAKRLVVVSAGAFGSPTILERSGIGAKKVLEKYGIEQVVDLPGVGENYQDHQVIFAPYLASEESDTIDAIVRNEQPAFDNHSDEWKKTGKGLMASNALDAGVKLRFTDEELKTIGPEFTKKWHSYYASRNDSPAMWIGTVSMFVGDPSTTPSRKYFSIGYYVQHPSSLGFVHIRSGTDPTVPPEFETGYLKQKDDLELLKFGYKRAREYARRMPAYRGEYVPNHPKFASDSASAKGEIQPVAIDAPDIAYTEEDEKAIEEYTRKAVGTAWHSLGTCAMKPREEGGVVDSKLNVYGVENLKVADLSIPPSNVAANTYSTTLGVAEKAAVIIAAELGITGV</sequence>
<dbReference type="Proteomes" id="UP001055072">
    <property type="component" value="Unassembled WGS sequence"/>
</dbReference>
<dbReference type="EMBL" id="MU274909">
    <property type="protein sequence ID" value="KAI0089825.1"/>
    <property type="molecule type" value="Genomic_DNA"/>
</dbReference>
<name>A0ACB8U6I5_9APHY</name>
<organism evidence="1 2">
    <name type="scientific">Irpex rosettiformis</name>
    <dbReference type="NCBI Taxonomy" id="378272"/>
    <lineage>
        <taxon>Eukaryota</taxon>
        <taxon>Fungi</taxon>
        <taxon>Dikarya</taxon>
        <taxon>Basidiomycota</taxon>
        <taxon>Agaricomycotina</taxon>
        <taxon>Agaricomycetes</taxon>
        <taxon>Polyporales</taxon>
        <taxon>Irpicaceae</taxon>
        <taxon>Irpex</taxon>
    </lineage>
</organism>
<gene>
    <name evidence="1" type="ORF">BDY19DRAFT_889008</name>
</gene>
<comment type="caution">
    <text evidence="1">The sequence shown here is derived from an EMBL/GenBank/DDBJ whole genome shotgun (WGS) entry which is preliminary data.</text>
</comment>
<reference evidence="1" key="1">
    <citation type="journal article" date="2021" name="Environ. Microbiol.">
        <title>Gene family expansions and transcriptome signatures uncover fungal adaptations to wood decay.</title>
        <authorList>
            <person name="Hage H."/>
            <person name="Miyauchi S."/>
            <person name="Viragh M."/>
            <person name="Drula E."/>
            <person name="Min B."/>
            <person name="Chaduli D."/>
            <person name="Navarro D."/>
            <person name="Favel A."/>
            <person name="Norest M."/>
            <person name="Lesage-Meessen L."/>
            <person name="Balint B."/>
            <person name="Merenyi Z."/>
            <person name="de Eugenio L."/>
            <person name="Morin E."/>
            <person name="Martinez A.T."/>
            <person name="Baldrian P."/>
            <person name="Stursova M."/>
            <person name="Martinez M.J."/>
            <person name="Novotny C."/>
            <person name="Magnuson J.K."/>
            <person name="Spatafora J.W."/>
            <person name="Maurice S."/>
            <person name="Pangilinan J."/>
            <person name="Andreopoulos W."/>
            <person name="LaButti K."/>
            <person name="Hundley H."/>
            <person name="Na H."/>
            <person name="Kuo A."/>
            <person name="Barry K."/>
            <person name="Lipzen A."/>
            <person name="Henrissat B."/>
            <person name="Riley R."/>
            <person name="Ahrendt S."/>
            <person name="Nagy L.G."/>
            <person name="Grigoriev I.V."/>
            <person name="Martin F."/>
            <person name="Rosso M.N."/>
        </authorList>
    </citation>
    <scope>NUCLEOTIDE SEQUENCE</scope>
    <source>
        <strain evidence="1">CBS 384.51</strain>
    </source>
</reference>